<organism evidence="8 9">
    <name type="scientific">Gottschalkia acidurici (strain ATCC 7906 / DSM 604 / BCRC 14475 / CIP 104303 / KCTC 5404 / NCIMB 10678 / 9a)</name>
    <name type="common">Clostridium acidurici</name>
    <dbReference type="NCBI Taxonomy" id="1128398"/>
    <lineage>
        <taxon>Bacteria</taxon>
        <taxon>Bacillati</taxon>
        <taxon>Bacillota</taxon>
        <taxon>Tissierellia</taxon>
        <taxon>Tissierellales</taxon>
        <taxon>Gottschalkiaceae</taxon>
        <taxon>Gottschalkia</taxon>
    </lineage>
</organism>
<dbReference type="GO" id="GO:0019288">
    <property type="term" value="P:isopentenyl diphosphate biosynthetic process, methylerythritol 4-phosphate pathway"/>
    <property type="evidence" value="ECO:0007669"/>
    <property type="project" value="UniProtKB-UniRule"/>
</dbReference>
<dbReference type="GO" id="GO:0050518">
    <property type="term" value="F:2-C-methyl-D-erythritol 4-phosphate cytidylyltransferase activity"/>
    <property type="evidence" value="ECO:0007669"/>
    <property type="project" value="UniProtKB-UniRule"/>
</dbReference>
<gene>
    <name evidence="7 8" type="primary">ispD</name>
    <name evidence="8" type="ordered locus">Curi_c23110</name>
</gene>
<feature type="site" description="Transition state stabilizer" evidence="7">
    <location>
        <position position="27"/>
    </location>
</feature>
<evidence type="ECO:0000313" key="8">
    <source>
        <dbReference type="EMBL" id="AFS79313.1"/>
    </source>
</evidence>
<evidence type="ECO:0000256" key="4">
    <source>
        <dbReference type="ARBA" id="ARBA00022679"/>
    </source>
</evidence>
<sequence length="237" mass="27111">MSYKGNHISVIVVAAGMGKRMRSSINKQYLLLKDRPILSYTIDKFENNQYVDEIIIVTREEEIEYCMANVIERYKFKKVKGVIPGGNERQDSVYNGLKKVNPKCNIVLIHDGVRPFIRDSDINKMIEKTMTHKACVVGVKVKDTIKVVDSENNIVDTPDRNTLWAVHTPQCFSYELILKAHERCKEEGLLVTDDSMLVEKLGGKVKMIEGNYDNIKITTPEDLYIAESILKQEIENV</sequence>
<evidence type="ECO:0000256" key="3">
    <source>
        <dbReference type="ARBA" id="ARBA00009789"/>
    </source>
</evidence>
<comment type="similarity">
    <text evidence="3 7">Belongs to the IspD/TarI cytidylyltransferase family. IspD subfamily.</text>
</comment>
<protein>
    <recommendedName>
        <fullName evidence="7">2-C-methyl-D-erythritol 4-phosphate cytidylyltransferase</fullName>
        <ecNumber evidence="7">2.7.7.60</ecNumber>
    </recommendedName>
    <alternativeName>
        <fullName evidence="7">4-diphosphocytidyl-2C-methyl-D-erythritol synthase</fullName>
    </alternativeName>
    <alternativeName>
        <fullName evidence="7">MEP cytidylyltransferase</fullName>
        <shortName evidence="7">MCT</shortName>
    </alternativeName>
</protein>
<dbReference type="KEGG" id="cad:Curi_c23110"/>
<dbReference type="EC" id="2.7.7.60" evidence="7"/>
<dbReference type="InterPro" id="IPR050088">
    <property type="entry name" value="IspD/TarI_cytidylyltransf_bact"/>
</dbReference>
<dbReference type="SUPFAM" id="SSF53448">
    <property type="entry name" value="Nucleotide-diphospho-sugar transferases"/>
    <property type="match status" value="1"/>
</dbReference>
<dbReference type="AlphaFoldDB" id="K0AZT8"/>
<dbReference type="RefSeq" id="WP_014968447.1">
    <property type="nucleotide sequence ID" value="NC_018664.1"/>
</dbReference>
<keyword evidence="9" id="KW-1185">Reference proteome</keyword>
<evidence type="ECO:0000256" key="2">
    <source>
        <dbReference type="ARBA" id="ARBA00004787"/>
    </source>
</evidence>
<dbReference type="InterPro" id="IPR029044">
    <property type="entry name" value="Nucleotide-diphossugar_trans"/>
</dbReference>
<dbReference type="PROSITE" id="PS01295">
    <property type="entry name" value="ISPD"/>
    <property type="match status" value="1"/>
</dbReference>
<dbReference type="PANTHER" id="PTHR32125:SF4">
    <property type="entry name" value="2-C-METHYL-D-ERYTHRITOL 4-PHOSPHATE CYTIDYLYLTRANSFERASE, CHLOROPLASTIC"/>
    <property type="match status" value="1"/>
</dbReference>
<dbReference type="Proteomes" id="UP000006094">
    <property type="component" value="Chromosome"/>
</dbReference>
<dbReference type="Pfam" id="PF01128">
    <property type="entry name" value="IspD"/>
    <property type="match status" value="1"/>
</dbReference>
<dbReference type="NCBIfam" id="TIGR00453">
    <property type="entry name" value="ispD"/>
    <property type="match status" value="1"/>
</dbReference>
<evidence type="ECO:0000256" key="7">
    <source>
        <dbReference type="HAMAP-Rule" id="MF_00108"/>
    </source>
</evidence>
<keyword evidence="4 7" id="KW-0808">Transferase</keyword>
<dbReference type="PATRIC" id="fig|1128398.3.peg.2392"/>
<dbReference type="OrthoDB" id="9806837at2"/>
<dbReference type="CDD" id="cd02516">
    <property type="entry name" value="CDP-ME_synthetase"/>
    <property type="match status" value="1"/>
</dbReference>
<dbReference type="PANTHER" id="PTHR32125">
    <property type="entry name" value="2-C-METHYL-D-ERYTHRITOL 4-PHOSPHATE CYTIDYLYLTRANSFERASE, CHLOROPLASTIC"/>
    <property type="match status" value="1"/>
</dbReference>
<dbReference type="InterPro" id="IPR018294">
    <property type="entry name" value="ISPD_synthase_CS"/>
</dbReference>
<dbReference type="InterPro" id="IPR001228">
    <property type="entry name" value="IspD"/>
</dbReference>
<dbReference type="Gene3D" id="3.90.550.10">
    <property type="entry name" value="Spore Coat Polysaccharide Biosynthesis Protein SpsA, Chain A"/>
    <property type="match status" value="1"/>
</dbReference>
<reference evidence="8 9" key="1">
    <citation type="journal article" date="2012" name="PLoS ONE">
        <title>The purine-utilizing bacterium Clostridium acidurici 9a: a genome-guided metabolic reconsideration.</title>
        <authorList>
            <person name="Hartwich K."/>
            <person name="Poehlein A."/>
            <person name="Daniel R."/>
        </authorList>
    </citation>
    <scope>NUCLEOTIDE SEQUENCE [LARGE SCALE GENOMIC DNA]</scope>
    <source>
        <strain evidence="9">ATCC 7906 / DSM 604 / BCRC 14475 / CIP 104303 / KCTC 5404 / NCIMB 10678 / 9a</strain>
    </source>
</reference>
<dbReference type="HOGENOM" id="CLU_061281_2_2_9"/>
<feature type="site" description="Positions MEP for the nucleophilic attack" evidence="7">
    <location>
        <position position="160"/>
    </location>
</feature>
<accession>K0AZT8</accession>
<keyword evidence="6 7" id="KW-0414">Isoprene biosynthesis</keyword>
<proteinExistence type="inferred from homology"/>
<comment type="function">
    <text evidence="7">Catalyzes the formation of 4-diphosphocytidyl-2-C-methyl-D-erythritol from CTP and 2-C-methyl-D-erythritol 4-phosphate (MEP).</text>
</comment>
<name>K0AZT8_GOTA9</name>
<dbReference type="FunFam" id="3.90.550.10:FF:000003">
    <property type="entry name" value="2-C-methyl-D-erythritol 4-phosphate cytidylyltransferase"/>
    <property type="match status" value="1"/>
</dbReference>
<comment type="catalytic activity">
    <reaction evidence="1 7">
        <text>2-C-methyl-D-erythritol 4-phosphate + CTP + H(+) = 4-CDP-2-C-methyl-D-erythritol + diphosphate</text>
        <dbReference type="Rhea" id="RHEA:13429"/>
        <dbReference type="ChEBI" id="CHEBI:15378"/>
        <dbReference type="ChEBI" id="CHEBI:33019"/>
        <dbReference type="ChEBI" id="CHEBI:37563"/>
        <dbReference type="ChEBI" id="CHEBI:57823"/>
        <dbReference type="ChEBI" id="CHEBI:58262"/>
        <dbReference type="EC" id="2.7.7.60"/>
    </reaction>
</comment>
<evidence type="ECO:0000256" key="6">
    <source>
        <dbReference type="ARBA" id="ARBA00023229"/>
    </source>
</evidence>
<comment type="pathway">
    <text evidence="2 7">Isoprenoid biosynthesis; isopentenyl diphosphate biosynthesis via DXP pathway; isopentenyl diphosphate from 1-deoxy-D-xylulose 5-phosphate: step 2/6.</text>
</comment>
<feature type="site" description="Positions MEP for the nucleophilic attack" evidence="7">
    <location>
        <position position="216"/>
    </location>
</feature>
<dbReference type="EMBL" id="CP003326">
    <property type="protein sequence ID" value="AFS79313.1"/>
    <property type="molecule type" value="Genomic_DNA"/>
</dbReference>
<dbReference type="InterPro" id="IPR034683">
    <property type="entry name" value="IspD/TarI"/>
</dbReference>
<evidence type="ECO:0000256" key="5">
    <source>
        <dbReference type="ARBA" id="ARBA00022695"/>
    </source>
</evidence>
<evidence type="ECO:0000313" key="9">
    <source>
        <dbReference type="Proteomes" id="UP000006094"/>
    </source>
</evidence>
<feature type="site" description="Transition state stabilizer" evidence="7">
    <location>
        <position position="20"/>
    </location>
</feature>
<dbReference type="UniPathway" id="UPA00056">
    <property type="reaction ID" value="UER00093"/>
</dbReference>
<keyword evidence="5 7" id="KW-0548">Nucleotidyltransferase</keyword>
<dbReference type="STRING" id="1128398.Curi_c23110"/>
<dbReference type="eggNOG" id="COG1211">
    <property type="taxonomic scope" value="Bacteria"/>
</dbReference>
<dbReference type="HAMAP" id="MF_00108">
    <property type="entry name" value="IspD"/>
    <property type="match status" value="1"/>
</dbReference>
<evidence type="ECO:0000256" key="1">
    <source>
        <dbReference type="ARBA" id="ARBA00001282"/>
    </source>
</evidence>